<comment type="similarity">
    <text evidence="1">Belongs to the ABC transporter superfamily.</text>
</comment>
<evidence type="ECO:0000256" key="2">
    <source>
        <dbReference type="ARBA" id="ARBA00022448"/>
    </source>
</evidence>
<comment type="caution">
    <text evidence="6">The sequence shown here is derived from an EMBL/GenBank/DDBJ whole genome shotgun (WGS) entry which is preliminary data.</text>
</comment>
<keyword evidence="4 6" id="KW-0067">ATP-binding</keyword>
<dbReference type="PROSITE" id="PS50893">
    <property type="entry name" value="ABC_TRANSPORTER_2"/>
    <property type="match status" value="1"/>
</dbReference>
<dbReference type="Pfam" id="PF00005">
    <property type="entry name" value="ABC_tran"/>
    <property type="match status" value="1"/>
</dbReference>
<keyword evidence="3" id="KW-0547">Nucleotide-binding</keyword>
<organism evidence="6 7">
    <name type="scientific">Jingyaoa shaoxingensis</name>
    <dbReference type="NCBI Taxonomy" id="2763671"/>
    <lineage>
        <taxon>Bacteria</taxon>
        <taxon>Bacillati</taxon>
        <taxon>Bacillota</taxon>
        <taxon>Clostridia</taxon>
        <taxon>Lachnospirales</taxon>
        <taxon>Lachnospiraceae</taxon>
        <taxon>Jingyaoa</taxon>
    </lineage>
</organism>
<reference evidence="6 7" key="1">
    <citation type="submission" date="2020-08" db="EMBL/GenBank/DDBJ databases">
        <title>Genome public.</title>
        <authorList>
            <person name="Liu C."/>
            <person name="Sun Q."/>
        </authorList>
    </citation>
    <scope>NUCLEOTIDE SEQUENCE [LARGE SCALE GENOMIC DNA]</scope>
    <source>
        <strain evidence="6 7">NSJ-46</strain>
    </source>
</reference>
<dbReference type="CDD" id="cd03230">
    <property type="entry name" value="ABC_DR_subfamily_A"/>
    <property type="match status" value="1"/>
</dbReference>
<dbReference type="GO" id="GO:0005524">
    <property type="term" value="F:ATP binding"/>
    <property type="evidence" value="ECO:0007669"/>
    <property type="project" value="UniProtKB-KW"/>
</dbReference>
<gene>
    <name evidence="6" type="ORF">H8716_00070</name>
</gene>
<evidence type="ECO:0000313" key="7">
    <source>
        <dbReference type="Proteomes" id="UP000657421"/>
    </source>
</evidence>
<evidence type="ECO:0000256" key="1">
    <source>
        <dbReference type="ARBA" id="ARBA00005417"/>
    </source>
</evidence>
<protein>
    <submittedName>
        <fullName evidence="6">ABC transporter ATP-binding protein</fullName>
    </submittedName>
</protein>
<evidence type="ECO:0000256" key="4">
    <source>
        <dbReference type="ARBA" id="ARBA00022840"/>
    </source>
</evidence>
<dbReference type="SMART" id="SM00382">
    <property type="entry name" value="AAA"/>
    <property type="match status" value="1"/>
</dbReference>
<dbReference type="EMBL" id="JACRSZ010000001">
    <property type="protein sequence ID" value="MBC8571492.1"/>
    <property type="molecule type" value="Genomic_DNA"/>
</dbReference>
<dbReference type="RefSeq" id="WP_249306190.1">
    <property type="nucleotide sequence ID" value="NZ_JACRSZ010000001.1"/>
</dbReference>
<evidence type="ECO:0000256" key="3">
    <source>
        <dbReference type="ARBA" id="ARBA00022741"/>
    </source>
</evidence>
<name>A0ABR7N505_9FIRM</name>
<evidence type="ECO:0000259" key="5">
    <source>
        <dbReference type="PROSITE" id="PS50893"/>
    </source>
</evidence>
<feature type="domain" description="ABC transporter" evidence="5">
    <location>
        <begin position="2"/>
        <end position="227"/>
    </location>
</feature>
<accession>A0ABR7N505</accession>
<dbReference type="InterPro" id="IPR003593">
    <property type="entry name" value="AAA+_ATPase"/>
</dbReference>
<sequence>MIRFKNLTRSYGPGKGIFDFSFEVEEGEVFGLLGPSGSGKTTALRMLMGFEEPTKGRCAMNGKDCAKAGLSLRRITGYLPENIRLPQELTGRQFLKSMAQMRGVKNLERLFELAGELNLDVDQRIGKMSSADVKKTGIVCAMQHNPQILLLDRPFEHLDPKSRSVLVDIILEEKERNHMVLLGTEDVNGVDMTCDRVGLLDHGNMVYLGDIEDLRDNMCREYMIQFHDARSTIKFSKEKFEIKTMKDRNLVVEVQGAVKPLLQALSAYDVTEIESVPTSLKETFQHIYGGRLHA</sequence>
<dbReference type="PANTHER" id="PTHR43335:SF4">
    <property type="entry name" value="ABC TRANSPORTER, ATP-BINDING PROTEIN"/>
    <property type="match status" value="1"/>
</dbReference>
<dbReference type="Gene3D" id="3.40.50.300">
    <property type="entry name" value="P-loop containing nucleotide triphosphate hydrolases"/>
    <property type="match status" value="1"/>
</dbReference>
<dbReference type="PANTHER" id="PTHR43335">
    <property type="entry name" value="ABC TRANSPORTER, ATP-BINDING PROTEIN"/>
    <property type="match status" value="1"/>
</dbReference>
<proteinExistence type="inferred from homology"/>
<evidence type="ECO:0000313" key="6">
    <source>
        <dbReference type="EMBL" id="MBC8571492.1"/>
    </source>
</evidence>
<dbReference type="InterPro" id="IPR003439">
    <property type="entry name" value="ABC_transporter-like_ATP-bd"/>
</dbReference>
<keyword evidence="7" id="KW-1185">Reference proteome</keyword>
<dbReference type="InterPro" id="IPR027417">
    <property type="entry name" value="P-loop_NTPase"/>
</dbReference>
<dbReference type="SUPFAM" id="SSF52540">
    <property type="entry name" value="P-loop containing nucleoside triphosphate hydrolases"/>
    <property type="match status" value="1"/>
</dbReference>
<dbReference type="Proteomes" id="UP000657421">
    <property type="component" value="Unassembled WGS sequence"/>
</dbReference>
<keyword evidence="2" id="KW-0813">Transport</keyword>